<dbReference type="InterPro" id="IPR001750">
    <property type="entry name" value="ND/Mrp_TM"/>
</dbReference>
<evidence type="ECO:0000259" key="7">
    <source>
        <dbReference type="Pfam" id="PF00361"/>
    </source>
</evidence>
<feature type="transmembrane region" description="Helical" evidence="6">
    <location>
        <begin position="152"/>
        <end position="177"/>
    </location>
</feature>
<proteinExistence type="predicted"/>
<feature type="transmembrane region" description="Helical" evidence="6">
    <location>
        <begin position="6"/>
        <end position="37"/>
    </location>
</feature>
<dbReference type="GO" id="GO:0008137">
    <property type="term" value="F:NADH dehydrogenase (ubiquinone) activity"/>
    <property type="evidence" value="ECO:0007669"/>
    <property type="project" value="InterPro"/>
</dbReference>
<evidence type="ECO:0000256" key="1">
    <source>
        <dbReference type="ARBA" id="ARBA00004651"/>
    </source>
</evidence>
<keyword evidence="5 6" id="KW-0472">Membrane</keyword>
<evidence type="ECO:0000256" key="2">
    <source>
        <dbReference type="ARBA" id="ARBA00022475"/>
    </source>
</evidence>
<feature type="transmembrane region" description="Helical" evidence="6">
    <location>
        <begin position="189"/>
        <end position="214"/>
    </location>
</feature>
<keyword evidence="2" id="KW-1003">Cell membrane</keyword>
<feature type="domain" description="NADH:quinone oxidoreductase/Mrp antiporter transmembrane" evidence="7">
    <location>
        <begin position="121"/>
        <end position="399"/>
    </location>
</feature>
<organism evidence="8 9">
    <name type="scientific">Archaeoglobus profundus (strain DSM 5631 / JCM 9629 / NBRC 100127 / Av18)</name>
    <dbReference type="NCBI Taxonomy" id="572546"/>
    <lineage>
        <taxon>Archaea</taxon>
        <taxon>Methanobacteriati</taxon>
        <taxon>Methanobacteriota</taxon>
        <taxon>Archaeoglobi</taxon>
        <taxon>Archaeoglobales</taxon>
        <taxon>Archaeoglobaceae</taxon>
        <taxon>Archaeoglobus</taxon>
    </lineage>
</organism>
<evidence type="ECO:0000256" key="3">
    <source>
        <dbReference type="ARBA" id="ARBA00022692"/>
    </source>
</evidence>
<feature type="transmembrane region" description="Helical" evidence="6">
    <location>
        <begin position="226"/>
        <end position="248"/>
    </location>
</feature>
<dbReference type="InterPro" id="IPR050586">
    <property type="entry name" value="CPA3_Na-H_Antiporter_D"/>
</dbReference>
<dbReference type="PANTHER" id="PTHR42703:SF1">
    <property type="entry name" value="NA(+)_H(+) ANTIPORTER SUBUNIT D1"/>
    <property type="match status" value="1"/>
</dbReference>
<dbReference type="PaxDb" id="572546-Arcpr_1582"/>
<dbReference type="Pfam" id="PF00361">
    <property type="entry name" value="Proton_antipo_M"/>
    <property type="match status" value="1"/>
</dbReference>
<keyword evidence="9" id="KW-1185">Reference proteome</keyword>
<evidence type="ECO:0000256" key="4">
    <source>
        <dbReference type="ARBA" id="ARBA00022989"/>
    </source>
</evidence>
<protein>
    <submittedName>
        <fullName evidence="8">NADH/Ubiquinone/plastoquinone (Complex I)</fullName>
    </submittedName>
</protein>
<dbReference type="InterPro" id="IPR003918">
    <property type="entry name" value="NADH_UbQ_OxRdtase"/>
</dbReference>
<dbReference type="EMBL" id="CP001857">
    <property type="protein sequence ID" value="ADB58628.1"/>
    <property type="molecule type" value="Genomic_DNA"/>
</dbReference>
<feature type="transmembrane region" description="Helical" evidence="6">
    <location>
        <begin position="385"/>
        <end position="408"/>
    </location>
</feature>
<evidence type="ECO:0000256" key="6">
    <source>
        <dbReference type="SAM" id="Phobius"/>
    </source>
</evidence>
<dbReference type="KEGG" id="apo:Arcpr_1582"/>
<feature type="transmembrane region" description="Helical" evidence="6">
    <location>
        <begin position="260"/>
        <end position="277"/>
    </location>
</feature>
<name>D2RET4_ARCPA</name>
<feature type="transmembrane region" description="Helical" evidence="6">
    <location>
        <begin position="104"/>
        <end position="120"/>
    </location>
</feature>
<feature type="transmembrane region" description="Helical" evidence="6">
    <location>
        <begin position="126"/>
        <end position="145"/>
    </location>
</feature>
<dbReference type="HOGENOM" id="CLU_007100_4_2_2"/>
<dbReference type="GO" id="GO:0042773">
    <property type="term" value="P:ATP synthesis coupled electron transport"/>
    <property type="evidence" value="ECO:0007669"/>
    <property type="project" value="InterPro"/>
</dbReference>
<dbReference type="OrthoDB" id="19089at2157"/>
<dbReference type="PRINTS" id="PR01437">
    <property type="entry name" value="NUOXDRDTASE4"/>
</dbReference>
<accession>D2RET4</accession>
<evidence type="ECO:0000256" key="5">
    <source>
        <dbReference type="ARBA" id="ARBA00023136"/>
    </source>
</evidence>
<dbReference type="PANTHER" id="PTHR42703">
    <property type="entry name" value="NADH DEHYDROGENASE"/>
    <property type="match status" value="1"/>
</dbReference>
<evidence type="ECO:0000313" key="9">
    <source>
        <dbReference type="Proteomes" id="UP000001901"/>
    </source>
</evidence>
<feature type="transmembrane region" description="Helical" evidence="6">
    <location>
        <begin position="284"/>
        <end position="312"/>
    </location>
</feature>
<feature type="transmembrane region" description="Helical" evidence="6">
    <location>
        <begin position="67"/>
        <end position="84"/>
    </location>
</feature>
<dbReference type="AlphaFoldDB" id="D2RET4"/>
<dbReference type="STRING" id="572546.Arcpr_1582"/>
<dbReference type="GO" id="GO:0005886">
    <property type="term" value="C:plasma membrane"/>
    <property type="evidence" value="ECO:0007669"/>
    <property type="project" value="UniProtKB-SubCell"/>
</dbReference>
<reference evidence="8 9" key="1">
    <citation type="journal article" date="2010" name="Stand. Genomic Sci.">
        <title>Complete genome sequence of Archaeoglobus profundus type strain (AV18).</title>
        <authorList>
            <person name="von Jan M."/>
            <person name="Lapidus A."/>
            <person name="Del Rio T.G."/>
            <person name="Copeland A."/>
            <person name="Tice H."/>
            <person name="Cheng J.F."/>
            <person name="Lucas S."/>
            <person name="Chen F."/>
            <person name="Nolan M."/>
            <person name="Goodwin L."/>
            <person name="Han C."/>
            <person name="Pitluck S."/>
            <person name="Liolios K."/>
            <person name="Ivanova N."/>
            <person name="Mavromatis K."/>
            <person name="Ovchinnikova G."/>
            <person name="Chertkov O."/>
            <person name="Pati A."/>
            <person name="Chen A."/>
            <person name="Palaniappan K."/>
            <person name="Land M."/>
            <person name="Hauser L."/>
            <person name="Chang Y.J."/>
            <person name="Jeffries C.D."/>
            <person name="Saunders E."/>
            <person name="Brettin T."/>
            <person name="Detter J.C."/>
            <person name="Chain P."/>
            <person name="Eichinger K."/>
            <person name="Huber H."/>
            <person name="Spring S."/>
            <person name="Rohde M."/>
            <person name="Goker M."/>
            <person name="Wirth R."/>
            <person name="Woyke T."/>
            <person name="Bristow J."/>
            <person name="Eisen J.A."/>
            <person name="Markowitz V."/>
            <person name="Hugenholtz P."/>
            <person name="Kyrpides N.C."/>
            <person name="Klenk H.P."/>
        </authorList>
    </citation>
    <scope>NUCLEOTIDE SEQUENCE [LARGE SCALE GENOMIC DNA]</scope>
    <source>
        <strain evidence="9">DSM 5631 / JCM 9629 / NBRC 100127 / Av18</strain>
    </source>
</reference>
<keyword evidence="4 6" id="KW-1133">Transmembrane helix</keyword>
<gene>
    <name evidence="8" type="ordered locus">Arcpr_1582</name>
</gene>
<evidence type="ECO:0000313" key="8">
    <source>
        <dbReference type="EMBL" id="ADB58628.1"/>
    </source>
</evidence>
<sequence>MIEVAIPLVALIIAPLIVRGHLITSLAYVLSCILIALKLTSRGYIHLLSFPSPVGDFYLFSDGISNIFGFTIALISSMVALYSYPYMKHRFEEMGLGEGEFRKYWFLYNLYAYSMLLLVYSANLLLLYVFLEISLVSSFLLIYYYGYGNRRWVALLYFVWTHVAGVLTLIGFIIVGLKNQTLLMPYIKVIPMVAWILIFLGMVIKLPGLGFHIWLPYAHAEAPTPVSALLSPLTVGLAGYILLRIYEIDPSFVIKFRDQIFLYGFLTSFVAGLIVFKQRDFKRLLAYSTVSQMGYMLMALCLGTYGMFGLVIQYVSHAFGKSILFMSAGALIMAYHLRDIEKMGGLHEQVPEIANASLLGFMNLSGIVTIGLLGEFFILRGVVEFYGIGRVAMMVIVAFIISGLYSFYTMKRIYYGKPKDYPSKRIALSVKIPLYVIGLISIITLFTAKYIVDALMEVFA</sequence>
<feature type="transmembrane region" description="Helical" evidence="6">
    <location>
        <begin position="318"/>
        <end position="337"/>
    </location>
</feature>
<dbReference type="Proteomes" id="UP000001901">
    <property type="component" value="Chromosome"/>
</dbReference>
<comment type="subcellular location">
    <subcellularLocation>
        <location evidence="1">Cell membrane</location>
        <topology evidence="1">Multi-pass membrane protein</topology>
    </subcellularLocation>
</comment>
<keyword evidence="3 6" id="KW-0812">Transmembrane</keyword>
<feature type="transmembrane region" description="Helical" evidence="6">
    <location>
        <begin position="358"/>
        <end position="379"/>
    </location>
</feature>
<feature type="transmembrane region" description="Helical" evidence="6">
    <location>
        <begin position="428"/>
        <end position="452"/>
    </location>
</feature>
<dbReference type="eggNOG" id="arCOG01537">
    <property type="taxonomic scope" value="Archaea"/>
</dbReference>